<evidence type="ECO:0000313" key="1">
    <source>
        <dbReference type="EMBL" id="CDW24100.1"/>
    </source>
</evidence>
<dbReference type="AlphaFoldDB" id="A0A0K2TE23"/>
<dbReference type="EMBL" id="HACA01006739">
    <property type="protein sequence ID" value="CDW24100.1"/>
    <property type="molecule type" value="Transcribed_RNA"/>
</dbReference>
<feature type="non-terminal residue" evidence="1">
    <location>
        <position position="1"/>
    </location>
</feature>
<organism evidence="1">
    <name type="scientific">Lepeophtheirus salmonis</name>
    <name type="common">Salmon louse</name>
    <name type="synonym">Caligus salmonis</name>
    <dbReference type="NCBI Taxonomy" id="72036"/>
    <lineage>
        <taxon>Eukaryota</taxon>
        <taxon>Metazoa</taxon>
        <taxon>Ecdysozoa</taxon>
        <taxon>Arthropoda</taxon>
        <taxon>Crustacea</taxon>
        <taxon>Multicrustacea</taxon>
        <taxon>Hexanauplia</taxon>
        <taxon>Copepoda</taxon>
        <taxon>Siphonostomatoida</taxon>
        <taxon>Caligidae</taxon>
        <taxon>Lepeophtheirus</taxon>
    </lineage>
</organism>
<sequence>LASRNTHIFNNLKNNHLTDDGSNIIINDPRKF</sequence>
<protein>
    <submittedName>
        <fullName evidence="1">Uncharacterized protein</fullName>
    </submittedName>
</protein>
<accession>A0A0K2TE23</accession>
<reference evidence="1" key="1">
    <citation type="submission" date="2014-05" db="EMBL/GenBank/DDBJ databases">
        <authorList>
            <person name="Chronopoulou M."/>
        </authorList>
    </citation>
    <scope>NUCLEOTIDE SEQUENCE</scope>
    <source>
        <tissue evidence="1">Whole organism</tissue>
    </source>
</reference>
<name>A0A0K2TE23_LEPSM</name>
<proteinExistence type="predicted"/>